<keyword evidence="1" id="KW-0812">Transmembrane</keyword>
<keyword evidence="1" id="KW-1133">Transmembrane helix</keyword>
<organism evidence="2 3">
    <name type="scientific">Artemisia annua</name>
    <name type="common">Sweet wormwood</name>
    <dbReference type="NCBI Taxonomy" id="35608"/>
    <lineage>
        <taxon>Eukaryota</taxon>
        <taxon>Viridiplantae</taxon>
        <taxon>Streptophyta</taxon>
        <taxon>Embryophyta</taxon>
        <taxon>Tracheophyta</taxon>
        <taxon>Spermatophyta</taxon>
        <taxon>Magnoliopsida</taxon>
        <taxon>eudicotyledons</taxon>
        <taxon>Gunneridae</taxon>
        <taxon>Pentapetalae</taxon>
        <taxon>asterids</taxon>
        <taxon>campanulids</taxon>
        <taxon>Asterales</taxon>
        <taxon>Asteraceae</taxon>
        <taxon>Asteroideae</taxon>
        <taxon>Anthemideae</taxon>
        <taxon>Artemisiinae</taxon>
        <taxon>Artemisia</taxon>
    </lineage>
</organism>
<evidence type="ECO:0000256" key="1">
    <source>
        <dbReference type="SAM" id="Phobius"/>
    </source>
</evidence>
<keyword evidence="1" id="KW-0472">Membrane</keyword>
<keyword evidence="3" id="KW-1185">Reference proteome</keyword>
<sequence>MAELDDVGNEGATVIFAMVNRTASNTIWSVIQRLVVGAVVYCIWQERNIRRSCQSYKSEETVFNHIVSTIRLKLLGLKVRYSTSVYKAACIWDIPWGRSEHQKRMVEDLLSSEWCFCLFSMKICCLSFISWVLIDLEGTGFWLCNTCFNPFIGVQIYFFFSMVSKS</sequence>
<proteinExistence type="predicted"/>
<name>A0A2U1KKB7_ARTAN</name>
<evidence type="ECO:0000313" key="3">
    <source>
        <dbReference type="Proteomes" id="UP000245207"/>
    </source>
</evidence>
<protein>
    <submittedName>
        <fullName evidence="2">Phytosulfokine</fullName>
    </submittedName>
</protein>
<dbReference type="Proteomes" id="UP000245207">
    <property type="component" value="Unassembled WGS sequence"/>
</dbReference>
<feature type="transmembrane region" description="Helical" evidence="1">
    <location>
        <begin position="26"/>
        <end position="44"/>
    </location>
</feature>
<dbReference type="AlphaFoldDB" id="A0A2U1KKB7"/>
<comment type="caution">
    <text evidence="2">The sequence shown here is derived from an EMBL/GenBank/DDBJ whole genome shotgun (WGS) entry which is preliminary data.</text>
</comment>
<evidence type="ECO:0000313" key="2">
    <source>
        <dbReference type="EMBL" id="PWA37217.1"/>
    </source>
</evidence>
<reference evidence="2 3" key="1">
    <citation type="journal article" date="2018" name="Mol. Plant">
        <title>The genome of Artemisia annua provides insight into the evolution of Asteraceae family and artemisinin biosynthesis.</title>
        <authorList>
            <person name="Shen Q."/>
            <person name="Zhang L."/>
            <person name="Liao Z."/>
            <person name="Wang S."/>
            <person name="Yan T."/>
            <person name="Shi P."/>
            <person name="Liu M."/>
            <person name="Fu X."/>
            <person name="Pan Q."/>
            <person name="Wang Y."/>
            <person name="Lv Z."/>
            <person name="Lu X."/>
            <person name="Zhang F."/>
            <person name="Jiang W."/>
            <person name="Ma Y."/>
            <person name="Chen M."/>
            <person name="Hao X."/>
            <person name="Li L."/>
            <person name="Tang Y."/>
            <person name="Lv G."/>
            <person name="Zhou Y."/>
            <person name="Sun X."/>
            <person name="Brodelius P.E."/>
            <person name="Rose J.K.C."/>
            <person name="Tang K."/>
        </authorList>
    </citation>
    <scope>NUCLEOTIDE SEQUENCE [LARGE SCALE GENOMIC DNA]</scope>
    <source>
        <strain evidence="3">cv. Huhao1</strain>
        <tissue evidence="2">Leaf</tissue>
    </source>
</reference>
<accession>A0A2U1KKB7</accession>
<feature type="transmembrane region" description="Helical" evidence="1">
    <location>
        <begin position="140"/>
        <end position="160"/>
    </location>
</feature>
<dbReference type="EMBL" id="PKPP01017097">
    <property type="protein sequence ID" value="PWA37217.1"/>
    <property type="molecule type" value="Genomic_DNA"/>
</dbReference>
<feature type="transmembrane region" description="Helical" evidence="1">
    <location>
        <begin position="114"/>
        <end position="134"/>
    </location>
</feature>
<gene>
    <name evidence="2" type="ORF">CTI12_AA592680</name>
</gene>